<name>A0AAW0R3P9_9PEZI</name>
<evidence type="ECO:0000313" key="2">
    <source>
        <dbReference type="EMBL" id="KAK8123593.1"/>
    </source>
</evidence>
<accession>A0AAW0R3P9</accession>
<evidence type="ECO:0000256" key="1">
    <source>
        <dbReference type="SAM" id="MobiDB-lite"/>
    </source>
</evidence>
<dbReference type="Proteomes" id="UP001392437">
    <property type="component" value="Unassembled WGS sequence"/>
</dbReference>
<evidence type="ECO:0000313" key="3">
    <source>
        <dbReference type="Proteomes" id="UP001392437"/>
    </source>
</evidence>
<feature type="region of interest" description="Disordered" evidence="1">
    <location>
        <begin position="54"/>
        <end position="75"/>
    </location>
</feature>
<dbReference type="EMBL" id="JAQQWP010000003">
    <property type="protein sequence ID" value="KAK8123593.1"/>
    <property type="molecule type" value="Genomic_DNA"/>
</dbReference>
<sequence>MRVAACKAASTAKPAKHIQAYRYPAQLATGWLLSPSSKVPDTMQPSATSISAAYKLRNGGSWDRRKKERRRQTAT</sequence>
<proteinExistence type="predicted"/>
<gene>
    <name evidence="2" type="ORF">PG999_003511</name>
</gene>
<keyword evidence="3" id="KW-1185">Reference proteome</keyword>
<comment type="caution">
    <text evidence="2">The sequence shown here is derived from an EMBL/GenBank/DDBJ whole genome shotgun (WGS) entry which is preliminary data.</text>
</comment>
<reference evidence="2 3" key="1">
    <citation type="submission" date="2023-01" db="EMBL/GenBank/DDBJ databases">
        <title>Analysis of 21 Apiospora genomes using comparative genomics revels a genus with tremendous synthesis potential of carbohydrate active enzymes and secondary metabolites.</title>
        <authorList>
            <person name="Sorensen T."/>
        </authorList>
    </citation>
    <scope>NUCLEOTIDE SEQUENCE [LARGE SCALE GENOMIC DNA]</scope>
    <source>
        <strain evidence="2 3">CBS 117206</strain>
    </source>
</reference>
<organism evidence="2 3">
    <name type="scientific">Apiospora kogelbergensis</name>
    <dbReference type="NCBI Taxonomy" id="1337665"/>
    <lineage>
        <taxon>Eukaryota</taxon>
        <taxon>Fungi</taxon>
        <taxon>Dikarya</taxon>
        <taxon>Ascomycota</taxon>
        <taxon>Pezizomycotina</taxon>
        <taxon>Sordariomycetes</taxon>
        <taxon>Xylariomycetidae</taxon>
        <taxon>Amphisphaeriales</taxon>
        <taxon>Apiosporaceae</taxon>
        <taxon>Apiospora</taxon>
    </lineage>
</organism>
<feature type="compositionally biased region" description="Basic residues" evidence="1">
    <location>
        <begin position="64"/>
        <end position="75"/>
    </location>
</feature>
<protein>
    <submittedName>
        <fullName evidence="2">Uncharacterized protein</fullName>
    </submittedName>
</protein>
<dbReference type="AlphaFoldDB" id="A0AAW0R3P9"/>